<dbReference type="PANTHER" id="PTHR21666">
    <property type="entry name" value="PEPTIDASE-RELATED"/>
    <property type="match status" value="1"/>
</dbReference>
<reference evidence="5" key="1">
    <citation type="submission" date="2022-11" db="EMBL/GenBank/DDBJ databases">
        <title>Candidatus Alkanophaga archaea from heated hydrothermal vent sediment oxidize petroleum alkanes.</title>
        <authorList>
            <person name="Zehnle H."/>
            <person name="Laso-Perez R."/>
            <person name="Lipp J."/>
            <person name="Teske A."/>
            <person name="Wegener G."/>
        </authorList>
    </citation>
    <scope>NUCLEOTIDE SEQUENCE</scope>
    <source>
        <strain evidence="5">MCA70</strain>
    </source>
</reference>
<organism evidence="5 6">
    <name type="scientific">Candidatus Thermodesulfobacterium syntrophicum</name>
    <dbReference type="NCBI Taxonomy" id="3060442"/>
    <lineage>
        <taxon>Bacteria</taxon>
        <taxon>Pseudomonadati</taxon>
        <taxon>Thermodesulfobacteriota</taxon>
        <taxon>Thermodesulfobacteria</taxon>
        <taxon>Thermodesulfobacteriales</taxon>
        <taxon>Thermodesulfobacteriaceae</taxon>
        <taxon>Thermodesulfobacterium</taxon>
    </lineage>
</organism>
<keyword evidence="5" id="KW-0378">Hydrolase</keyword>
<evidence type="ECO:0000256" key="3">
    <source>
        <dbReference type="SAM" id="Phobius"/>
    </source>
</evidence>
<dbReference type="FunFam" id="2.70.70.10:FF:000006">
    <property type="entry name" value="M23 family peptidase"/>
    <property type="match status" value="1"/>
</dbReference>
<feature type="domain" description="M23ase beta-sheet core" evidence="4">
    <location>
        <begin position="167"/>
        <end position="261"/>
    </location>
</feature>
<feature type="coiled-coil region" evidence="2">
    <location>
        <begin position="58"/>
        <end position="92"/>
    </location>
</feature>
<evidence type="ECO:0000256" key="1">
    <source>
        <dbReference type="ARBA" id="ARBA00022729"/>
    </source>
</evidence>
<dbReference type="CDD" id="cd12797">
    <property type="entry name" value="M23_peptidase"/>
    <property type="match status" value="1"/>
</dbReference>
<dbReference type="Gene3D" id="2.70.70.10">
    <property type="entry name" value="Glucose Permease (Domain IIA)"/>
    <property type="match status" value="1"/>
</dbReference>
<keyword evidence="3" id="KW-0812">Transmembrane</keyword>
<evidence type="ECO:0000313" key="5">
    <source>
        <dbReference type="EMBL" id="MDF2954268.1"/>
    </source>
</evidence>
<dbReference type="InterPro" id="IPR050570">
    <property type="entry name" value="Cell_wall_metabolism_enzyme"/>
</dbReference>
<protein>
    <submittedName>
        <fullName evidence="5">Murein DD-endopeptidase MepM and murein hydrolase activator NlpD</fullName>
    </submittedName>
</protein>
<dbReference type="EMBL" id="JAPHEG010000008">
    <property type="protein sequence ID" value="MDF2954268.1"/>
    <property type="molecule type" value="Genomic_DNA"/>
</dbReference>
<accession>A0AAE3TG73</accession>
<gene>
    <name evidence="5" type="ORF">OD816_001513</name>
</gene>
<sequence length="268" mass="30646">MKDKISIVIHGPGGKEPKIVSIKIKYVKYFSVLVVIFSFLSLVSYLLNAFFVQKYLVLREKEKKLKTLMVINKKYKEELAKLKNNLLNLENYLTERGVIRKYKNALGGLSKLKTEELTDENYLDFLVSHSEELFYQLKITPTGFPVYGKITSTLGWRKNPFGSGYEYHTGIDIKAPYRAPVYATAEGVVIYSGWYSDYGKAVIIKHPSGYKTLYGHLSRIKVKYGEKVKAGQIIGYVGSTGRSTGPHLHYEVRLGSKYLDPMKFIVWK</sequence>
<dbReference type="AlphaFoldDB" id="A0AAE3TG73"/>
<dbReference type="Pfam" id="PF01551">
    <property type="entry name" value="Peptidase_M23"/>
    <property type="match status" value="1"/>
</dbReference>
<dbReference type="GO" id="GO:0004222">
    <property type="term" value="F:metalloendopeptidase activity"/>
    <property type="evidence" value="ECO:0007669"/>
    <property type="project" value="TreeGrafter"/>
</dbReference>
<keyword evidence="1" id="KW-0732">Signal</keyword>
<dbReference type="Proteomes" id="UP001144110">
    <property type="component" value="Unassembled WGS sequence"/>
</dbReference>
<keyword evidence="3" id="KW-1133">Transmembrane helix</keyword>
<evidence type="ECO:0000256" key="2">
    <source>
        <dbReference type="SAM" id="Coils"/>
    </source>
</evidence>
<evidence type="ECO:0000313" key="6">
    <source>
        <dbReference type="Proteomes" id="UP001144110"/>
    </source>
</evidence>
<proteinExistence type="predicted"/>
<dbReference type="InterPro" id="IPR016047">
    <property type="entry name" value="M23ase_b-sheet_dom"/>
</dbReference>
<comment type="caution">
    <text evidence="5">The sequence shown here is derived from an EMBL/GenBank/DDBJ whole genome shotgun (WGS) entry which is preliminary data.</text>
</comment>
<name>A0AAE3TG73_9BACT</name>
<keyword evidence="2" id="KW-0175">Coiled coil</keyword>
<dbReference type="SUPFAM" id="SSF51261">
    <property type="entry name" value="Duplicated hybrid motif"/>
    <property type="match status" value="1"/>
</dbReference>
<dbReference type="PANTHER" id="PTHR21666:SF289">
    <property type="entry name" value="L-ALA--D-GLU ENDOPEPTIDASE"/>
    <property type="match status" value="1"/>
</dbReference>
<evidence type="ECO:0000259" key="4">
    <source>
        <dbReference type="Pfam" id="PF01551"/>
    </source>
</evidence>
<keyword evidence="3" id="KW-0472">Membrane</keyword>
<feature type="transmembrane region" description="Helical" evidence="3">
    <location>
        <begin position="29"/>
        <end position="51"/>
    </location>
</feature>
<dbReference type="InterPro" id="IPR011055">
    <property type="entry name" value="Dup_hybrid_motif"/>
</dbReference>